<dbReference type="Ensembl" id="ENSPLOT00000031723.1">
    <property type="protein sequence ID" value="ENSPLOP00000028720.1"/>
    <property type="gene ID" value="ENSPLOG00000021011.1"/>
</dbReference>
<dbReference type="AlphaFoldDB" id="A0A8C8Y2D8"/>
<feature type="compositionally biased region" description="Basic and acidic residues" evidence="1">
    <location>
        <begin position="28"/>
        <end position="40"/>
    </location>
</feature>
<sequence>MKNLLTKKHISSRWSNFHPKGIKQRMQRKVDSRSFRDGAVKKPYPPKILANKKSSAFSGIQRELPSAGHPVQYHASHGWTRRNQLRELRIRGSQSRANNRHPVSP</sequence>
<keyword evidence="3" id="KW-1185">Reference proteome</keyword>
<dbReference type="GeneTree" id="ENSGT00940000154110"/>
<evidence type="ECO:0000256" key="1">
    <source>
        <dbReference type="SAM" id="MobiDB-lite"/>
    </source>
</evidence>
<accession>A0A8C8Y2D8</accession>
<protein>
    <submittedName>
        <fullName evidence="2">SFI1 centrin binding protein</fullName>
    </submittedName>
</protein>
<evidence type="ECO:0000313" key="3">
    <source>
        <dbReference type="Proteomes" id="UP000694399"/>
    </source>
</evidence>
<dbReference type="Proteomes" id="UP000694399">
    <property type="component" value="Chromosome D4"/>
</dbReference>
<reference evidence="2" key="3">
    <citation type="submission" date="2025-09" db="UniProtKB">
        <authorList>
            <consortium name="Ensembl"/>
        </authorList>
    </citation>
    <scope>IDENTIFICATION</scope>
</reference>
<reference evidence="2" key="2">
    <citation type="submission" date="2025-08" db="UniProtKB">
        <authorList>
            <consortium name="Ensembl"/>
        </authorList>
    </citation>
    <scope>IDENTIFICATION</scope>
</reference>
<feature type="region of interest" description="Disordered" evidence="1">
    <location>
        <begin position="15"/>
        <end position="46"/>
    </location>
</feature>
<evidence type="ECO:0000313" key="2">
    <source>
        <dbReference type="Ensembl" id="ENSPLOP00000028720.1"/>
    </source>
</evidence>
<name>A0A8C8Y2D8_PANLE</name>
<gene>
    <name evidence="2" type="primary">SFI1</name>
</gene>
<reference evidence="2" key="1">
    <citation type="journal article" date="2019" name="bioRxiv">
        <title>Long live the king: chromosome-level assembly of the lion (Panthera leo) using linked-read, Hi-C, and long read data.</title>
        <authorList>
            <person name="Armstrong E.E."/>
            <person name="Taylor R.W."/>
            <person name="Miller D.E."/>
            <person name="Kaelin C."/>
            <person name="Barsh G."/>
            <person name="Hadly E.A."/>
            <person name="Petrov D."/>
        </authorList>
    </citation>
    <scope>NUCLEOTIDE SEQUENCE [LARGE SCALE GENOMIC DNA]</scope>
</reference>
<proteinExistence type="predicted"/>
<organism evidence="2 3">
    <name type="scientific">Panthera leo</name>
    <name type="common">Lion</name>
    <dbReference type="NCBI Taxonomy" id="9689"/>
    <lineage>
        <taxon>Eukaryota</taxon>
        <taxon>Metazoa</taxon>
        <taxon>Chordata</taxon>
        <taxon>Craniata</taxon>
        <taxon>Vertebrata</taxon>
        <taxon>Euteleostomi</taxon>
        <taxon>Mammalia</taxon>
        <taxon>Eutheria</taxon>
        <taxon>Laurasiatheria</taxon>
        <taxon>Carnivora</taxon>
        <taxon>Feliformia</taxon>
        <taxon>Felidae</taxon>
        <taxon>Pantherinae</taxon>
        <taxon>Panthera</taxon>
    </lineage>
</organism>